<evidence type="ECO:0000313" key="3">
    <source>
        <dbReference type="Proteomes" id="UP000198379"/>
    </source>
</evidence>
<dbReference type="Proteomes" id="UP000198379">
    <property type="component" value="Unassembled WGS sequence"/>
</dbReference>
<protein>
    <recommendedName>
        <fullName evidence="1">Immunity MXAN-0049 protein domain-containing protein</fullName>
    </recommendedName>
</protein>
<evidence type="ECO:0000313" key="2">
    <source>
        <dbReference type="EMBL" id="SNS35990.1"/>
    </source>
</evidence>
<proteinExistence type="predicted"/>
<reference evidence="2 3" key="1">
    <citation type="submission" date="2017-06" db="EMBL/GenBank/DDBJ databases">
        <authorList>
            <person name="Kim H.J."/>
            <person name="Triplett B.A."/>
        </authorList>
    </citation>
    <scope>NUCLEOTIDE SEQUENCE [LARGE SCALE GENOMIC DNA]</scope>
    <source>
        <strain evidence="2 3">DSM 25597</strain>
    </source>
</reference>
<dbReference type="AlphaFoldDB" id="A0A239DU15"/>
<accession>A0A239DU15</accession>
<feature type="domain" description="Immunity MXAN-0049 protein" evidence="1">
    <location>
        <begin position="33"/>
        <end position="174"/>
    </location>
</feature>
<dbReference type="EMBL" id="FZNY01000012">
    <property type="protein sequence ID" value="SNS35990.1"/>
    <property type="molecule type" value="Genomic_DNA"/>
</dbReference>
<name>A0A239DU15_9FLAO</name>
<sequence>MNIYRITQYTGEKFSYMDFETGLDSDFVNELTNGKLMSFDNNTPTFKLKNKTKELPDVIGTSLSHFFINDKVKAILKKEITEQEINFLPVKLDIHTFWLVNIVGLLDCFDYKNSEYTTFKNGLPRKIFDIKFIENNIPEIAIFRIKESPIKLFITEKLKNILEEAGVTGVKYSDNMDLTMGI</sequence>
<dbReference type="InterPro" id="IPR012433">
    <property type="entry name" value="Imm11"/>
</dbReference>
<gene>
    <name evidence="2" type="ORF">SAMN06265376_11264</name>
</gene>
<evidence type="ECO:0000259" key="1">
    <source>
        <dbReference type="Pfam" id="PF07791"/>
    </source>
</evidence>
<dbReference type="Pfam" id="PF07791">
    <property type="entry name" value="Imm11"/>
    <property type="match status" value="1"/>
</dbReference>
<keyword evidence="3" id="KW-1185">Reference proteome</keyword>
<organism evidence="2 3">
    <name type="scientific">Dokdonia pacifica</name>
    <dbReference type="NCBI Taxonomy" id="1627892"/>
    <lineage>
        <taxon>Bacteria</taxon>
        <taxon>Pseudomonadati</taxon>
        <taxon>Bacteroidota</taxon>
        <taxon>Flavobacteriia</taxon>
        <taxon>Flavobacteriales</taxon>
        <taxon>Flavobacteriaceae</taxon>
        <taxon>Dokdonia</taxon>
    </lineage>
</organism>